<feature type="region of interest" description="Disordered" evidence="1">
    <location>
        <begin position="1"/>
        <end position="105"/>
    </location>
</feature>
<sequence length="168" mass="17749">MEEVSMPLLTEFSLEPSDSGTDSEAGALTDGDAASNEHPGSRLDSVSDKQRDSDLDSVSGKHSDNNLNSGDHCGNIDSVSAKHADSDVASGDHPDSDNDSDSGSFNMTELVIMGLKDEPNGKCFPLARVSPWKWRIELAIEVPAEVEGIDIVAKSEEGLVVDSSVCSL</sequence>
<evidence type="ECO:0000313" key="2">
    <source>
        <dbReference type="EMBL" id="RXW18807.1"/>
    </source>
</evidence>
<dbReference type="Proteomes" id="UP000290288">
    <property type="component" value="Unassembled WGS sequence"/>
</dbReference>
<feature type="compositionally biased region" description="Basic and acidic residues" evidence="1">
    <location>
        <begin position="39"/>
        <end position="64"/>
    </location>
</feature>
<keyword evidence="3" id="KW-1185">Reference proteome</keyword>
<feature type="compositionally biased region" description="Basic and acidic residues" evidence="1">
    <location>
        <begin position="80"/>
        <end position="96"/>
    </location>
</feature>
<protein>
    <submittedName>
        <fullName evidence="2">Uncharacterized protein</fullName>
    </submittedName>
</protein>
<proteinExistence type="predicted"/>
<comment type="caution">
    <text evidence="2">The sequence shown here is derived from an EMBL/GenBank/DDBJ whole genome shotgun (WGS) entry which is preliminary data.</text>
</comment>
<organism evidence="2 3">
    <name type="scientific">Candolleomyces aberdarensis</name>
    <dbReference type="NCBI Taxonomy" id="2316362"/>
    <lineage>
        <taxon>Eukaryota</taxon>
        <taxon>Fungi</taxon>
        <taxon>Dikarya</taxon>
        <taxon>Basidiomycota</taxon>
        <taxon>Agaricomycotina</taxon>
        <taxon>Agaricomycetes</taxon>
        <taxon>Agaricomycetidae</taxon>
        <taxon>Agaricales</taxon>
        <taxon>Agaricineae</taxon>
        <taxon>Psathyrellaceae</taxon>
        <taxon>Candolleomyces</taxon>
    </lineage>
</organism>
<evidence type="ECO:0000313" key="3">
    <source>
        <dbReference type="Proteomes" id="UP000290288"/>
    </source>
</evidence>
<name>A0A4Q2DG46_9AGAR</name>
<gene>
    <name evidence="2" type="ORF">EST38_g7047</name>
</gene>
<evidence type="ECO:0000256" key="1">
    <source>
        <dbReference type="SAM" id="MobiDB-lite"/>
    </source>
</evidence>
<reference evidence="2 3" key="1">
    <citation type="submission" date="2019-01" db="EMBL/GenBank/DDBJ databases">
        <title>Draft genome sequence of Psathyrella aberdarensis IHI B618.</title>
        <authorList>
            <person name="Buettner E."/>
            <person name="Kellner H."/>
        </authorList>
    </citation>
    <scope>NUCLEOTIDE SEQUENCE [LARGE SCALE GENOMIC DNA]</scope>
    <source>
        <strain evidence="2 3">IHI B618</strain>
    </source>
</reference>
<dbReference type="EMBL" id="SDEE01000239">
    <property type="protein sequence ID" value="RXW18807.1"/>
    <property type="molecule type" value="Genomic_DNA"/>
</dbReference>
<dbReference type="AlphaFoldDB" id="A0A4Q2DG46"/>
<accession>A0A4Q2DG46</accession>